<dbReference type="InterPro" id="IPR050708">
    <property type="entry name" value="T6SS_VgrG/RHS"/>
</dbReference>
<dbReference type="PRINTS" id="PR00394">
    <property type="entry name" value="RHSPROTEIN"/>
</dbReference>
<dbReference type="EMBL" id="BJFL01000089">
    <property type="protein sequence ID" value="GDY34054.1"/>
    <property type="molecule type" value="Genomic_DNA"/>
</dbReference>
<comment type="caution">
    <text evidence="3">The sequence shown here is derived from an EMBL/GenBank/DDBJ whole genome shotgun (WGS) entry which is preliminary data.</text>
</comment>
<organism evidence="3 4">
    <name type="scientific">Gandjariella thermophila</name>
    <dbReference type="NCBI Taxonomy" id="1931992"/>
    <lineage>
        <taxon>Bacteria</taxon>
        <taxon>Bacillati</taxon>
        <taxon>Actinomycetota</taxon>
        <taxon>Actinomycetes</taxon>
        <taxon>Pseudonocardiales</taxon>
        <taxon>Pseudonocardiaceae</taxon>
        <taxon>Gandjariella</taxon>
    </lineage>
</organism>
<accession>A0A4D4JEH4</accession>
<dbReference type="PANTHER" id="PTHR32305">
    <property type="match status" value="1"/>
</dbReference>
<dbReference type="InterPro" id="IPR022385">
    <property type="entry name" value="Rhs_assc_core"/>
</dbReference>
<dbReference type="Pfam" id="PF15657">
    <property type="entry name" value="Tox-HNH-EHHH"/>
    <property type="match status" value="1"/>
</dbReference>
<dbReference type="RefSeq" id="WP_307722969.1">
    <property type="nucleotide sequence ID" value="NZ_BJFL01000089.1"/>
</dbReference>
<dbReference type="AlphaFoldDB" id="A0A4D4JEH4"/>
<sequence>MVEQVDFVWDGTTLAEQTAWEPGGARVTTWEHDGLRPATQTERTWWRDAPQAWVDERFYAIVTDLVGTPSELVDDLGAVAGHARSTLWGTTTWTGDSAGTPLRFPGQYHDPETGLNYNYFRYYDPETARYATLDPLGLAPSPNPNTYVHNPHTWTDPLGLSPCDSPGRNAALNQAKRDLGIPRSQHPDEVNRVPMTDRWGHAILGGDGKPIMTREYVYTRPDGSRVIIQDHGAGHSFGEGGVGDQGPHLNVRPPENTRTGSVPGARDHYPFAR</sequence>
<dbReference type="NCBIfam" id="TIGR03696">
    <property type="entry name" value="Rhs_assc_core"/>
    <property type="match status" value="1"/>
</dbReference>
<feature type="region of interest" description="Disordered" evidence="1">
    <location>
        <begin position="238"/>
        <end position="273"/>
    </location>
</feature>
<gene>
    <name evidence="3" type="ORF">GTS_56870</name>
</gene>
<dbReference type="InterPro" id="IPR028048">
    <property type="entry name" value="Tox-HNH-EHHH"/>
</dbReference>
<dbReference type="PANTHER" id="PTHR32305:SF15">
    <property type="entry name" value="PROTEIN RHSA-RELATED"/>
    <property type="match status" value="1"/>
</dbReference>
<evidence type="ECO:0000256" key="1">
    <source>
        <dbReference type="SAM" id="MobiDB-lite"/>
    </source>
</evidence>
<reference evidence="4" key="1">
    <citation type="submission" date="2019-04" db="EMBL/GenBank/DDBJ databases">
        <title>Draft genome sequence of Pseudonocardiaceae bacterium SL3-2-4.</title>
        <authorList>
            <person name="Ningsih F."/>
            <person name="Yokota A."/>
            <person name="Sakai Y."/>
            <person name="Nanatani K."/>
            <person name="Yabe S."/>
            <person name="Oetari A."/>
            <person name="Sjamsuridzal W."/>
        </authorList>
    </citation>
    <scope>NUCLEOTIDE SEQUENCE [LARGE SCALE GENOMIC DNA]</scope>
    <source>
        <strain evidence="4">SL3-2-4</strain>
    </source>
</reference>
<evidence type="ECO:0000313" key="3">
    <source>
        <dbReference type="EMBL" id="GDY34054.1"/>
    </source>
</evidence>
<name>A0A4D4JEH4_9PSEU</name>
<proteinExistence type="predicted"/>
<evidence type="ECO:0000259" key="2">
    <source>
        <dbReference type="Pfam" id="PF15657"/>
    </source>
</evidence>
<keyword evidence="4" id="KW-1185">Reference proteome</keyword>
<feature type="domain" description="HNH/Endo VII superfamily nuclease toxins" evidence="2">
    <location>
        <begin position="203"/>
        <end position="271"/>
    </location>
</feature>
<dbReference type="Gene3D" id="2.180.10.10">
    <property type="entry name" value="RHS repeat-associated core"/>
    <property type="match status" value="1"/>
</dbReference>
<dbReference type="Proteomes" id="UP000298860">
    <property type="component" value="Unassembled WGS sequence"/>
</dbReference>
<protein>
    <recommendedName>
        <fullName evidence="2">HNH/Endo VII superfamily nuclease toxins domain-containing protein</fullName>
    </recommendedName>
</protein>
<evidence type="ECO:0000313" key="4">
    <source>
        <dbReference type="Proteomes" id="UP000298860"/>
    </source>
</evidence>